<dbReference type="InterPro" id="IPR025777">
    <property type="entry name" value="GMPS_ATP_PPase_dom"/>
</dbReference>
<dbReference type="Gene3D" id="3.40.50.880">
    <property type="match status" value="1"/>
</dbReference>
<dbReference type="SUPFAM" id="SSF52317">
    <property type="entry name" value="Class I glutamine amidotransferase-like"/>
    <property type="match status" value="1"/>
</dbReference>
<dbReference type="Pfam" id="PF00117">
    <property type="entry name" value="GATase"/>
    <property type="match status" value="1"/>
</dbReference>
<dbReference type="InterPro" id="IPR022955">
    <property type="entry name" value="GMP_synthase"/>
</dbReference>
<evidence type="ECO:0000259" key="9">
    <source>
        <dbReference type="PROSITE" id="PS51553"/>
    </source>
</evidence>
<evidence type="ECO:0000313" key="10">
    <source>
        <dbReference type="EMBL" id="VFU15348.1"/>
    </source>
</evidence>
<evidence type="ECO:0000256" key="3">
    <source>
        <dbReference type="ARBA" id="ARBA00022598"/>
    </source>
</evidence>
<dbReference type="Pfam" id="PF02540">
    <property type="entry name" value="NAD_synthase"/>
    <property type="match status" value="1"/>
</dbReference>
<dbReference type="SUPFAM" id="SSF54810">
    <property type="entry name" value="GMP synthetase C-terminal dimerisation domain"/>
    <property type="match status" value="1"/>
</dbReference>
<dbReference type="NCBIfam" id="NF000848">
    <property type="entry name" value="PRK00074.1"/>
    <property type="match status" value="1"/>
</dbReference>
<dbReference type="CDD" id="cd01742">
    <property type="entry name" value="GATase1_GMP_Synthase"/>
    <property type="match status" value="1"/>
</dbReference>
<dbReference type="InterPro" id="IPR014729">
    <property type="entry name" value="Rossmann-like_a/b/a_fold"/>
</dbReference>
<dbReference type="PANTHER" id="PTHR11922:SF2">
    <property type="entry name" value="GMP SYNTHASE [GLUTAMINE-HYDROLYZING]"/>
    <property type="match status" value="1"/>
</dbReference>
<dbReference type="InterPro" id="IPR001674">
    <property type="entry name" value="GMP_synth_C"/>
</dbReference>
<dbReference type="Gene3D" id="3.30.300.10">
    <property type="match status" value="1"/>
</dbReference>
<evidence type="ECO:0000256" key="7">
    <source>
        <dbReference type="ARBA" id="ARBA00022840"/>
    </source>
</evidence>
<sequence length="512" mass="55353">MRETVAVLDFGSQYAQLIARRIRECGVYCEILPHDITRAEIETMAPKAIVLSGGPCSVMDANHPGMDAGLLMTGIPILGICYGLQLLASELGGRLARGSAREYGPAIIEIMGDGALFERVGKKIDVWMSHGDHVVQAPEGFEVLARTASCPVAAMGNREKGIYGVQFHPEVAHTPQGKEILQNFLFGVANLSGGWTMAGFVEESVASIRSQVGNGRVICGLSGGVDSAVTAALIHRAVGEQMTAIFVDNGVLRYGEADEIQRIFSHDYPLNLHIVDAGDLFLERLAGVTDPEEKRKRIGNTFIDVFSAEARRIGGAEFLAQGTLYPDIIESRSAKGGPSATIKSHHNVGGLPENLSFSLIEPLKELFKDEVRALGRELGLPESLISRQPFPGPGLAVRILGEVNAENVSILQQADLRVQEEIAKWDGFSGVWQSFAVLLPVKSVGVMGDERTYANVIAVRVVSSLDGMTADWVKVPYEVLARISTRIINEVPGVNRVVYDISSKPPSTIEWE</sequence>
<dbReference type="Pfam" id="PF00958">
    <property type="entry name" value="GMP_synt_C"/>
    <property type="match status" value="1"/>
</dbReference>
<dbReference type="NCBIfam" id="TIGR00884">
    <property type="entry name" value="guaA_Cterm"/>
    <property type="match status" value="1"/>
</dbReference>
<keyword evidence="5" id="KW-0332">GMP biosynthesis</keyword>
<dbReference type="UniPathway" id="UPA00189">
    <property type="reaction ID" value="UER00296"/>
</dbReference>
<keyword evidence="4" id="KW-0547">Nucleotide-binding</keyword>
<dbReference type="InterPro" id="IPR022310">
    <property type="entry name" value="NAD/GMP_synthase"/>
</dbReference>
<comment type="pathway">
    <text evidence="1">Purine metabolism; GMP biosynthesis; GMP from XMP (L-Gln route): step 1/1.</text>
</comment>
<keyword evidence="6" id="KW-0658">Purine biosynthesis</keyword>
<evidence type="ECO:0000256" key="8">
    <source>
        <dbReference type="ARBA" id="ARBA00022962"/>
    </source>
</evidence>
<dbReference type="FunFam" id="3.40.50.880:FF:000001">
    <property type="entry name" value="GMP synthase [glutamine-hydrolyzing]"/>
    <property type="match status" value="1"/>
</dbReference>
<keyword evidence="10" id="KW-0032">Aminotransferase</keyword>
<evidence type="ECO:0000256" key="1">
    <source>
        <dbReference type="ARBA" id="ARBA00005153"/>
    </source>
</evidence>
<dbReference type="EMBL" id="CAADRM010000105">
    <property type="protein sequence ID" value="VFU15348.1"/>
    <property type="molecule type" value="Genomic_DNA"/>
</dbReference>
<evidence type="ECO:0000256" key="4">
    <source>
        <dbReference type="ARBA" id="ARBA00022741"/>
    </source>
</evidence>
<dbReference type="CDD" id="cd01997">
    <property type="entry name" value="GMP_synthase_C"/>
    <property type="match status" value="1"/>
</dbReference>
<organism evidence="10">
    <name type="scientific">anaerobic digester metagenome</name>
    <dbReference type="NCBI Taxonomy" id="1263854"/>
    <lineage>
        <taxon>unclassified sequences</taxon>
        <taxon>metagenomes</taxon>
        <taxon>ecological metagenomes</taxon>
    </lineage>
</organism>
<keyword evidence="8" id="KW-0315">Glutamine amidotransferase</keyword>
<dbReference type="GO" id="GO:0005829">
    <property type="term" value="C:cytosol"/>
    <property type="evidence" value="ECO:0007669"/>
    <property type="project" value="TreeGrafter"/>
</dbReference>
<dbReference type="InterPro" id="IPR029062">
    <property type="entry name" value="Class_I_gatase-like"/>
</dbReference>
<dbReference type="HAMAP" id="MF_00344">
    <property type="entry name" value="GMP_synthase"/>
    <property type="match status" value="1"/>
</dbReference>
<dbReference type="PRINTS" id="PR00097">
    <property type="entry name" value="ANTSNTHASEII"/>
</dbReference>
<dbReference type="PROSITE" id="PS51553">
    <property type="entry name" value="GMPS_ATP_PPASE"/>
    <property type="match status" value="1"/>
</dbReference>
<dbReference type="PANTHER" id="PTHR11922">
    <property type="entry name" value="GMP SYNTHASE-RELATED"/>
    <property type="match status" value="1"/>
</dbReference>
<dbReference type="SUPFAM" id="SSF52402">
    <property type="entry name" value="Adenine nucleotide alpha hydrolases-like"/>
    <property type="match status" value="1"/>
</dbReference>
<evidence type="ECO:0000256" key="2">
    <source>
        <dbReference type="ARBA" id="ARBA00012746"/>
    </source>
</evidence>
<dbReference type="PROSITE" id="PS51273">
    <property type="entry name" value="GATASE_TYPE_1"/>
    <property type="match status" value="1"/>
</dbReference>
<dbReference type="InterPro" id="IPR017926">
    <property type="entry name" value="GATASE"/>
</dbReference>
<evidence type="ECO:0000256" key="5">
    <source>
        <dbReference type="ARBA" id="ARBA00022749"/>
    </source>
</evidence>
<dbReference type="GO" id="GO:0003921">
    <property type="term" value="F:GMP synthase activity"/>
    <property type="evidence" value="ECO:0007669"/>
    <property type="project" value="InterPro"/>
</dbReference>
<dbReference type="AlphaFoldDB" id="A0A485M0P3"/>
<proteinExistence type="inferred from homology"/>
<dbReference type="Gene3D" id="3.40.50.620">
    <property type="entry name" value="HUPs"/>
    <property type="match status" value="1"/>
</dbReference>
<protein>
    <recommendedName>
        <fullName evidence="2">GMP synthase (glutamine-hydrolyzing)</fullName>
        <ecNumber evidence="2">6.3.5.2</ecNumber>
    </recommendedName>
</protein>
<dbReference type="EC" id="6.3.5.2" evidence="2"/>
<evidence type="ECO:0000256" key="6">
    <source>
        <dbReference type="ARBA" id="ARBA00022755"/>
    </source>
</evidence>
<dbReference type="GO" id="GO:0005524">
    <property type="term" value="F:ATP binding"/>
    <property type="evidence" value="ECO:0007669"/>
    <property type="project" value="UniProtKB-KW"/>
</dbReference>
<dbReference type="GO" id="GO:0008483">
    <property type="term" value="F:transaminase activity"/>
    <property type="evidence" value="ECO:0007669"/>
    <property type="project" value="UniProtKB-KW"/>
</dbReference>
<gene>
    <name evidence="10" type="primary">guaA</name>
    <name evidence="10" type="ORF">SCFA_410016</name>
</gene>
<keyword evidence="10" id="KW-0808">Transferase</keyword>
<feature type="domain" description="GMPS ATP-PPase" evidence="9">
    <location>
        <begin position="195"/>
        <end position="387"/>
    </location>
</feature>
<dbReference type="PRINTS" id="PR00096">
    <property type="entry name" value="GATASE"/>
</dbReference>
<name>A0A485M0P3_9ZZZZ</name>
<dbReference type="FunFam" id="3.30.300.10:FF:000002">
    <property type="entry name" value="GMP synthase [glutamine-hydrolyzing]"/>
    <property type="match status" value="1"/>
</dbReference>
<dbReference type="NCBIfam" id="TIGR00888">
    <property type="entry name" value="guaA_Nterm"/>
    <property type="match status" value="1"/>
</dbReference>
<accession>A0A485M0P3</accession>
<keyword evidence="7" id="KW-0067">ATP-binding</keyword>
<reference evidence="10" key="1">
    <citation type="submission" date="2019-03" db="EMBL/GenBank/DDBJ databases">
        <authorList>
            <person name="Hao L."/>
        </authorList>
    </citation>
    <scope>NUCLEOTIDE SEQUENCE</scope>
</reference>
<dbReference type="InterPro" id="IPR004739">
    <property type="entry name" value="GMP_synth_GATase"/>
</dbReference>
<dbReference type="FunFam" id="3.40.50.620:FF:000001">
    <property type="entry name" value="GMP synthase [glutamine-hydrolyzing]"/>
    <property type="match status" value="1"/>
</dbReference>
<keyword evidence="3 10" id="KW-0436">Ligase</keyword>